<evidence type="ECO:0000313" key="4">
    <source>
        <dbReference type="Proteomes" id="UP000886893"/>
    </source>
</evidence>
<dbReference type="InterPro" id="IPR013762">
    <property type="entry name" value="Integrase-like_cat_sf"/>
</dbReference>
<dbReference type="PROSITE" id="PS51898">
    <property type="entry name" value="TYR_RECOMBINASE"/>
    <property type="match status" value="1"/>
</dbReference>
<evidence type="ECO:0000259" key="2">
    <source>
        <dbReference type="PROSITE" id="PS51898"/>
    </source>
</evidence>
<dbReference type="Proteomes" id="UP000886893">
    <property type="component" value="Unassembled WGS sequence"/>
</dbReference>
<dbReference type="InterPro" id="IPR002104">
    <property type="entry name" value="Integrase_catalytic"/>
</dbReference>
<dbReference type="GO" id="GO:0003677">
    <property type="term" value="F:DNA binding"/>
    <property type="evidence" value="ECO:0007669"/>
    <property type="project" value="InterPro"/>
</dbReference>
<reference evidence="3" key="1">
    <citation type="submission" date="2020-10" db="EMBL/GenBank/DDBJ databases">
        <authorList>
            <person name="Gilroy R."/>
        </authorList>
    </citation>
    <scope>NUCLEOTIDE SEQUENCE</scope>
    <source>
        <strain evidence="3">14508</strain>
    </source>
</reference>
<dbReference type="SUPFAM" id="SSF56349">
    <property type="entry name" value="DNA breaking-rejoining enzymes"/>
    <property type="match status" value="1"/>
</dbReference>
<dbReference type="Pfam" id="PF00589">
    <property type="entry name" value="Phage_integrase"/>
    <property type="match status" value="1"/>
</dbReference>
<dbReference type="PANTHER" id="PTHR30349">
    <property type="entry name" value="PHAGE INTEGRASE-RELATED"/>
    <property type="match status" value="1"/>
</dbReference>
<accession>A0A9D1G6Z1</accession>
<protein>
    <submittedName>
        <fullName evidence="3">Site-specific integrase</fullName>
    </submittedName>
</protein>
<dbReference type="GO" id="GO:0006310">
    <property type="term" value="P:DNA recombination"/>
    <property type="evidence" value="ECO:0007669"/>
    <property type="project" value="UniProtKB-KW"/>
</dbReference>
<proteinExistence type="predicted"/>
<dbReference type="AlphaFoldDB" id="A0A9D1G6Z1"/>
<sequence>MILENNLINNINKYKLGILISLYTGIRIGELCALKWSNIDFQNQKIYINQTVQRIKNFETSTNLKTKIMFSSPKSYSSIREIPIPKILIPFLKKYYQNSNLYVLSCKEKQIEPRVMQYQFKKQLKQCNLPLTFSFHSLRHTFATRCVEMGFEIKSLSEILGHSNVNITLDCYVHSSFELKKIQMNKLKLLN</sequence>
<dbReference type="PANTHER" id="PTHR30349:SF64">
    <property type="entry name" value="PROPHAGE INTEGRASE INTD-RELATED"/>
    <property type="match status" value="1"/>
</dbReference>
<comment type="caution">
    <text evidence="3">The sequence shown here is derived from an EMBL/GenBank/DDBJ whole genome shotgun (WGS) entry which is preliminary data.</text>
</comment>
<evidence type="ECO:0000313" key="3">
    <source>
        <dbReference type="EMBL" id="HIT16846.1"/>
    </source>
</evidence>
<dbReference type="InterPro" id="IPR011010">
    <property type="entry name" value="DNA_brk_join_enz"/>
</dbReference>
<organism evidence="3 4">
    <name type="scientific">Candidatus Caccosoma faecigallinarum</name>
    <dbReference type="NCBI Taxonomy" id="2840720"/>
    <lineage>
        <taxon>Bacteria</taxon>
        <taxon>Bacillati</taxon>
        <taxon>Bacillota</taxon>
        <taxon>Bacillota incertae sedis</taxon>
        <taxon>Candidatus Caccosoma</taxon>
    </lineage>
</organism>
<dbReference type="CDD" id="cd01189">
    <property type="entry name" value="INT_ICEBs1_C_like"/>
    <property type="match status" value="1"/>
</dbReference>
<dbReference type="InterPro" id="IPR050090">
    <property type="entry name" value="Tyrosine_recombinase_XerCD"/>
</dbReference>
<dbReference type="EMBL" id="DVKI01000015">
    <property type="protein sequence ID" value="HIT16846.1"/>
    <property type="molecule type" value="Genomic_DNA"/>
</dbReference>
<keyword evidence="1" id="KW-0233">DNA recombination</keyword>
<reference evidence="3" key="2">
    <citation type="journal article" date="2021" name="PeerJ">
        <title>Extensive microbial diversity within the chicken gut microbiome revealed by metagenomics and culture.</title>
        <authorList>
            <person name="Gilroy R."/>
            <person name="Ravi A."/>
            <person name="Getino M."/>
            <person name="Pursley I."/>
            <person name="Horton D.L."/>
            <person name="Alikhan N.F."/>
            <person name="Baker D."/>
            <person name="Gharbi K."/>
            <person name="Hall N."/>
            <person name="Watson M."/>
            <person name="Adriaenssens E.M."/>
            <person name="Foster-Nyarko E."/>
            <person name="Jarju S."/>
            <person name="Secka A."/>
            <person name="Antonio M."/>
            <person name="Oren A."/>
            <person name="Chaudhuri R.R."/>
            <person name="La Ragione R."/>
            <person name="Hildebrand F."/>
            <person name="Pallen M.J."/>
        </authorList>
    </citation>
    <scope>NUCLEOTIDE SEQUENCE</scope>
    <source>
        <strain evidence="3">14508</strain>
    </source>
</reference>
<dbReference type="GO" id="GO:0015074">
    <property type="term" value="P:DNA integration"/>
    <property type="evidence" value="ECO:0007669"/>
    <property type="project" value="InterPro"/>
</dbReference>
<name>A0A9D1G6Z1_9FIRM</name>
<evidence type="ECO:0000256" key="1">
    <source>
        <dbReference type="ARBA" id="ARBA00023172"/>
    </source>
</evidence>
<dbReference type="Gene3D" id="1.10.443.10">
    <property type="entry name" value="Intergrase catalytic core"/>
    <property type="match status" value="1"/>
</dbReference>
<gene>
    <name evidence="3" type="ORF">IAD04_00480</name>
</gene>
<feature type="domain" description="Tyr recombinase" evidence="2">
    <location>
        <begin position="1"/>
        <end position="185"/>
    </location>
</feature>